<sequence>MASPPCPLALIRHPQPAIAAGLCYGRLDIGLTTAGHAAITPIIAQLAGHPASIVLTSPAQRCRILAEALGAARGIPVETDPRLQELDFGAWEGVAWNDVPRAALDAWAASPETFAPPGGESGAALLARVTAAYHDCLIRARPAIIVSHGGPLRLLLALANGTRPDLLTPAPPLGSITLIADPARSMPAG</sequence>
<dbReference type="Pfam" id="PF00300">
    <property type="entry name" value="His_Phos_1"/>
    <property type="match status" value="1"/>
</dbReference>
<keyword evidence="2" id="KW-1185">Reference proteome</keyword>
<dbReference type="SMART" id="SM00855">
    <property type="entry name" value="PGAM"/>
    <property type="match status" value="1"/>
</dbReference>
<dbReference type="PANTHER" id="PTHR48100:SF1">
    <property type="entry name" value="HISTIDINE PHOSPHATASE FAMILY PROTEIN-RELATED"/>
    <property type="match status" value="1"/>
</dbReference>
<dbReference type="RefSeq" id="WP_051657170.1">
    <property type="nucleotide sequence ID" value="NZ_FTNE01000003.1"/>
</dbReference>
<evidence type="ECO:0000313" key="2">
    <source>
        <dbReference type="Proteomes" id="UP000186308"/>
    </source>
</evidence>
<reference evidence="1 2" key="1">
    <citation type="submission" date="2017-01" db="EMBL/GenBank/DDBJ databases">
        <authorList>
            <person name="Varghese N."/>
            <person name="Submissions S."/>
        </authorList>
    </citation>
    <scope>NUCLEOTIDE SEQUENCE [LARGE SCALE GENOMIC DNA]</scope>
    <source>
        <strain evidence="1 2">ATCC 35905</strain>
    </source>
</reference>
<name>A0A8G2FCD4_ACIRU</name>
<evidence type="ECO:0000313" key="1">
    <source>
        <dbReference type="EMBL" id="SIQ30893.1"/>
    </source>
</evidence>
<dbReference type="PANTHER" id="PTHR48100">
    <property type="entry name" value="BROAD-SPECIFICITY PHOSPHATASE YOR283W-RELATED"/>
    <property type="match status" value="1"/>
</dbReference>
<dbReference type="InterPro" id="IPR050275">
    <property type="entry name" value="PGM_Phosphatase"/>
</dbReference>
<dbReference type="AlphaFoldDB" id="A0A8G2FCD4"/>
<dbReference type="EMBL" id="FTNE01000003">
    <property type="protein sequence ID" value="SIQ30893.1"/>
    <property type="molecule type" value="Genomic_DNA"/>
</dbReference>
<dbReference type="CDD" id="cd07067">
    <property type="entry name" value="HP_PGM_like"/>
    <property type="match status" value="1"/>
</dbReference>
<dbReference type="Proteomes" id="UP000186308">
    <property type="component" value="Unassembled WGS sequence"/>
</dbReference>
<organism evidence="1 2">
    <name type="scientific">Acidiphilium rubrum</name>
    <dbReference type="NCBI Taxonomy" id="526"/>
    <lineage>
        <taxon>Bacteria</taxon>
        <taxon>Pseudomonadati</taxon>
        <taxon>Pseudomonadota</taxon>
        <taxon>Alphaproteobacteria</taxon>
        <taxon>Acetobacterales</taxon>
        <taxon>Acidocellaceae</taxon>
        <taxon>Acidiphilium</taxon>
    </lineage>
</organism>
<dbReference type="InterPro" id="IPR029033">
    <property type="entry name" value="His_PPase_superfam"/>
</dbReference>
<dbReference type="SUPFAM" id="SSF53254">
    <property type="entry name" value="Phosphoglycerate mutase-like"/>
    <property type="match status" value="1"/>
</dbReference>
<proteinExistence type="predicted"/>
<gene>
    <name evidence="1" type="ORF">SAMN05421828_103152</name>
</gene>
<dbReference type="Gene3D" id="3.40.50.1240">
    <property type="entry name" value="Phosphoglycerate mutase-like"/>
    <property type="match status" value="1"/>
</dbReference>
<accession>A0A8G2FCD4</accession>
<dbReference type="GO" id="GO:0005737">
    <property type="term" value="C:cytoplasm"/>
    <property type="evidence" value="ECO:0007669"/>
    <property type="project" value="TreeGrafter"/>
</dbReference>
<protein>
    <submittedName>
        <fullName evidence="1">Alpha-ribazole phosphatase</fullName>
    </submittedName>
</protein>
<comment type="caution">
    <text evidence="1">The sequence shown here is derived from an EMBL/GenBank/DDBJ whole genome shotgun (WGS) entry which is preliminary data.</text>
</comment>
<dbReference type="GO" id="GO:0016791">
    <property type="term" value="F:phosphatase activity"/>
    <property type="evidence" value="ECO:0007669"/>
    <property type="project" value="TreeGrafter"/>
</dbReference>
<dbReference type="InterPro" id="IPR013078">
    <property type="entry name" value="His_Pase_superF_clade-1"/>
</dbReference>